<dbReference type="SUPFAM" id="SSF56219">
    <property type="entry name" value="DNase I-like"/>
    <property type="match status" value="1"/>
</dbReference>
<dbReference type="EMBL" id="GGYP01005070">
    <property type="protein sequence ID" value="MDE49841.1"/>
    <property type="molecule type" value="Transcribed_RNA"/>
</dbReference>
<dbReference type="InterPro" id="IPR000477">
    <property type="entry name" value="RT_dom"/>
</dbReference>
<name>A0A6G1SHZ6_9ACAR</name>
<sequence>MATIDKIISFNSDRHLSSFDDALGLLSTEKPSLLLMQDVPYKEDRSEHQDRLGDHSAEYEIFCQDEAELNQSTHHSRDNVIIAKKSLNAEPIVDSSAHAWMSKSETSVFGVIVNDSLAKKMVVFSIYIRPKESFEQVRRAFNWMIEQTNKVTSTRNLFILGDFNSHDLAWAQGFNNYLLPPDAMKKGHKELFNPGTGMFETHAKKHTRGRFIASFCASNQLKILNDVDGGPTFRQQHGEKYNLSYIDLAIAGSKAAYKLPVFSVIDLHGDSYHNAIMISQGLPVKSRTILTNRVRNFGALGKNGDKFKTILTECGPILANWRTKSCDDQIDAMNKAADILTSNLGQLKDEMLVEERVVKPSAKFRFARRINRNSMRLIAMVRKKRSIKKTLRSVDKNCQSYKKTKKRLVNQSKGVRKRYEKIKRLVSSSSSSSNGRRENYDDSKFSSPDELDLFLSEHYPIELEDTDSQRQRSLLSYNSAEPIILSDEEISQSFNLVFPPNKHFPPARVDHLIFRSAYAQVDSVINEICRISLRCATVPTACRLVEGLLLTDDEEGDDSNFRLIHKAQPLLCLLEKIVARRFNRLLVVEDLFNPNIYSQPRYRQDDMYVGINHIYREYILLKERHRNIKLTIYKLSIESVYESVSHEFLISTLDEDLLDNPLRHWIANYLSSRHIKVSTSNSLQSSEFYVTSGIFQGSLLSNSLLNYILHALRAGMHLDETGNHNAFIYMDNIYLTYFGRNREYEGRFFVAFQAYLRRMGLRLLDERCSSLRTGSDGHHAISLVRINGNIIEESDYIDILGLKFFKAGLKLQEDSIREFINGDFAHKIRELHQLKDLPLDHKAARIANFIKTSISNSIFCRMRSALGTTRGAMSSCEDIIIRSIKLALCITPHTSKELIKLILGLPGLKFSFIEWVIKRISLGSNRKVVESYVTLLRQYDSQLCEKFDLEQNAPRLFVNHSVDTIHPDPAHVVRVSGYSIYVVNFWTVIEHGGKHFSLVHVIDKQIVTVKQIKHSLYDTAKYNYLATLFHLFGSDVSKPRNFMFNPGNEEIKSIMNIECADWKAVKLREMIWVNNWSFIKCKQRCISEIEGRLDADRGLRIDKLILGKPNADDQVARNMLFAKLAELKKKHLDENHTPITKAICEDVSIWSKKVNFLSLGSNDLICLSGLHLRENEMKKNDLGANELPPGCNQADGCDLNNNCNTLLHRLFTCPRYDAQRMRLKVKLGLEPTVQLEGNLVGVVSDARKRRILLDYMKKLNKNIN</sequence>
<dbReference type="AlphaFoldDB" id="A0A6G1SHZ6"/>
<dbReference type="Gene3D" id="3.60.10.10">
    <property type="entry name" value="Endonuclease/exonuclease/phosphatase"/>
    <property type="match status" value="1"/>
</dbReference>
<dbReference type="GO" id="GO:0003824">
    <property type="term" value="F:catalytic activity"/>
    <property type="evidence" value="ECO:0007669"/>
    <property type="project" value="InterPro"/>
</dbReference>
<protein>
    <recommendedName>
        <fullName evidence="2">Reverse transcriptase domain-containing protein</fullName>
    </recommendedName>
</protein>
<accession>A0A6G1SHZ6</accession>
<dbReference type="InterPro" id="IPR005135">
    <property type="entry name" value="Endo/exonuclease/phosphatase"/>
</dbReference>
<feature type="domain" description="Reverse transcriptase" evidence="2">
    <location>
        <begin position="531"/>
        <end position="804"/>
    </location>
</feature>
<evidence type="ECO:0000313" key="3">
    <source>
        <dbReference type="EMBL" id="MDE49841.1"/>
    </source>
</evidence>
<evidence type="ECO:0000259" key="2">
    <source>
        <dbReference type="PROSITE" id="PS50878"/>
    </source>
</evidence>
<dbReference type="InterPro" id="IPR036691">
    <property type="entry name" value="Endo/exonu/phosph_ase_sf"/>
</dbReference>
<dbReference type="PROSITE" id="PS50878">
    <property type="entry name" value="RT_POL"/>
    <property type="match status" value="1"/>
</dbReference>
<proteinExistence type="predicted"/>
<reference evidence="3" key="1">
    <citation type="submission" date="2018-10" db="EMBL/GenBank/DDBJ databases">
        <title>Transcriptome assembly of Aceria tosichella (Wheat curl mite) Type 2.</title>
        <authorList>
            <person name="Scully E.D."/>
            <person name="Geib S.M."/>
            <person name="Palmer N.A."/>
            <person name="Gupta A.K."/>
            <person name="Sarath G."/>
            <person name="Tatineni S."/>
        </authorList>
    </citation>
    <scope>NUCLEOTIDE SEQUENCE</scope>
    <source>
        <strain evidence="3">LincolnNE</strain>
    </source>
</reference>
<feature type="region of interest" description="Disordered" evidence="1">
    <location>
        <begin position="425"/>
        <end position="447"/>
    </location>
</feature>
<organism evidence="3">
    <name type="scientific">Aceria tosichella</name>
    <name type="common">wheat curl mite</name>
    <dbReference type="NCBI Taxonomy" id="561515"/>
    <lineage>
        <taxon>Eukaryota</taxon>
        <taxon>Metazoa</taxon>
        <taxon>Ecdysozoa</taxon>
        <taxon>Arthropoda</taxon>
        <taxon>Chelicerata</taxon>
        <taxon>Arachnida</taxon>
        <taxon>Acari</taxon>
        <taxon>Acariformes</taxon>
        <taxon>Trombidiformes</taxon>
        <taxon>Prostigmata</taxon>
        <taxon>Eupodina</taxon>
        <taxon>Eriophyoidea</taxon>
        <taxon>Eriophyidae</taxon>
        <taxon>Eriophyinae</taxon>
        <taxon>Aceriini</taxon>
        <taxon>Aceria</taxon>
    </lineage>
</organism>
<feature type="compositionally biased region" description="Basic and acidic residues" evidence="1">
    <location>
        <begin position="435"/>
        <end position="444"/>
    </location>
</feature>
<evidence type="ECO:0000256" key="1">
    <source>
        <dbReference type="SAM" id="MobiDB-lite"/>
    </source>
</evidence>
<dbReference type="Pfam" id="PF14529">
    <property type="entry name" value="Exo_endo_phos_2"/>
    <property type="match status" value="1"/>
</dbReference>
<dbReference type="Pfam" id="PF00078">
    <property type="entry name" value="RVT_1"/>
    <property type="match status" value="1"/>
</dbReference>
<gene>
    <name evidence="3" type="ORF">g.12075</name>
</gene>